<protein>
    <submittedName>
        <fullName evidence="1">Uncharacterized protein</fullName>
    </submittedName>
</protein>
<keyword evidence="3" id="KW-1185">Reference proteome</keyword>
<evidence type="ECO:0000313" key="1">
    <source>
        <dbReference type="EMBL" id="KAK4539162.1"/>
    </source>
</evidence>
<proteinExistence type="predicted"/>
<reference evidence="1 3" key="1">
    <citation type="journal article" date="2023" name="G3 (Bethesda)">
        <title>A haplotype-resolved chromosome-scale genome for Quercus rubra L. provides insights into the genetics of adaptive traits for red oak species.</title>
        <authorList>
            <person name="Kapoor B."/>
            <person name="Jenkins J."/>
            <person name="Schmutz J."/>
            <person name="Zhebentyayeva T."/>
            <person name="Kuelheim C."/>
            <person name="Coggeshall M."/>
            <person name="Heim C."/>
            <person name="Lasky J.R."/>
            <person name="Leites L."/>
            <person name="Islam-Faridi N."/>
            <person name="Romero-Severson J."/>
            <person name="DeLeo V.L."/>
            <person name="Lucas S.M."/>
            <person name="Lazic D."/>
            <person name="Gailing O."/>
            <person name="Carlson J."/>
            <person name="Staton M."/>
        </authorList>
    </citation>
    <scope>NUCLEOTIDE SEQUENCE [LARGE SCALE GENOMIC DNA]</scope>
    <source>
        <strain evidence="1">Pseudo-F2</strain>
    </source>
</reference>
<dbReference type="Proteomes" id="UP001324115">
    <property type="component" value="Unassembled WGS sequence"/>
</dbReference>
<sequence>MEECEVQEACNQLTKPRKVWFVMNQIFTCGCTFEKGPQKQVFYHFIMEARKCIMEHIMCKPYYMVADEW</sequence>
<dbReference type="AlphaFoldDB" id="A0AAN7I5F3"/>
<gene>
    <name evidence="2" type="ORF">RGQ29_013624</name>
    <name evidence="1" type="ORF">RGQ29_031947</name>
</gene>
<organism evidence="1 3">
    <name type="scientific">Quercus rubra</name>
    <name type="common">Northern red oak</name>
    <name type="synonym">Quercus borealis</name>
    <dbReference type="NCBI Taxonomy" id="3512"/>
    <lineage>
        <taxon>Eukaryota</taxon>
        <taxon>Viridiplantae</taxon>
        <taxon>Streptophyta</taxon>
        <taxon>Embryophyta</taxon>
        <taxon>Tracheophyta</taxon>
        <taxon>Spermatophyta</taxon>
        <taxon>Magnoliopsida</taxon>
        <taxon>eudicotyledons</taxon>
        <taxon>Gunneridae</taxon>
        <taxon>Pentapetalae</taxon>
        <taxon>rosids</taxon>
        <taxon>fabids</taxon>
        <taxon>Fagales</taxon>
        <taxon>Fagaceae</taxon>
        <taxon>Quercus</taxon>
    </lineage>
</organism>
<evidence type="ECO:0000313" key="2">
    <source>
        <dbReference type="EMBL" id="KAK4595263.1"/>
    </source>
</evidence>
<dbReference type="EMBL" id="JAXUIC010000515">
    <property type="protein sequence ID" value="KAK4539162.1"/>
    <property type="molecule type" value="Genomic_DNA"/>
</dbReference>
<accession>A0AAN7I5F3</accession>
<comment type="caution">
    <text evidence="1">The sequence shown here is derived from an EMBL/GenBank/DDBJ whole genome shotgun (WGS) entry which is preliminary data.</text>
</comment>
<name>A0AAN7I5F3_QUERU</name>
<dbReference type="EMBL" id="JAXUIC010000003">
    <property type="protein sequence ID" value="KAK4595263.1"/>
    <property type="molecule type" value="Genomic_DNA"/>
</dbReference>
<evidence type="ECO:0000313" key="3">
    <source>
        <dbReference type="Proteomes" id="UP001324115"/>
    </source>
</evidence>